<dbReference type="GO" id="GO:0016020">
    <property type="term" value="C:membrane"/>
    <property type="evidence" value="ECO:0007669"/>
    <property type="project" value="UniProtKB-SubCell"/>
</dbReference>
<dbReference type="PANTHER" id="PTHR33048">
    <property type="entry name" value="PTH11-LIKE INTEGRAL MEMBRANE PROTEIN (AFU_ORTHOLOGUE AFUA_5G11245)"/>
    <property type="match status" value="1"/>
</dbReference>
<keyword evidence="3 7" id="KW-1133">Transmembrane helix</keyword>
<evidence type="ECO:0000256" key="6">
    <source>
        <dbReference type="SAM" id="MobiDB-lite"/>
    </source>
</evidence>
<dbReference type="AlphaFoldDB" id="A0AB34FH35"/>
<sequence>MARDFPESAEAASWRELLAGVSIGFGSVATIAFFLRVLAARLTSAKVRVDDVLMGCAVVLMWGDVTAVLLKAFNGIGVPAQDLPHYRQIRFNITLTSQGSWLVTKFWATSQACAKLSIILFIRRVLGLTRPVVLALKVVFASVVVWGIFAVLYTTFMCHPVSFYWDRTIPGGWCIPNAQYESLNIFSAIVAAVADITILIIPTPTIWRLRIRRSKKIAVQVVLCVGVIVCIFSALRVVQFFTFNTNNLSTSTAGQSLWTILENELSILCGCMPQMAPLFRRVFGGGPSCSATAASGNGYSGAYDSSGTPGGAGKKSVIQTTVRGAHGAASRQQPRHHQHNAVDLERASDSSELELNGISVRTAIDQEVSAGVSHNEGSRSRSSRVTGVHGVFKVLCLWE</sequence>
<evidence type="ECO:0000259" key="8">
    <source>
        <dbReference type="Pfam" id="PF20684"/>
    </source>
</evidence>
<evidence type="ECO:0000256" key="4">
    <source>
        <dbReference type="ARBA" id="ARBA00023136"/>
    </source>
</evidence>
<evidence type="ECO:0000256" key="7">
    <source>
        <dbReference type="SAM" id="Phobius"/>
    </source>
</evidence>
<evidence type="ECO:0000313" key="9">
    <source>
        <dbReference type="EMBL" id="KAJ6437822.1"/>
    </source>
</evidence>
<accession>A0AB34FH35</accession>
<feature type="transmembrane region" description="Helical" evidence="7">
    <location>
        <begin position="219"/>
        <end position="241"/>
    </location>
</feature>
<comment type="similarity">
    <text evidence="5">Belongs to the SAT4 family.</text>
</comment>
<reference evidence="9" key="1">
    <citation type="submission" date="2023-01" db="EMBL/GenBank/DDBJ databases">
        <title>The growth and conidiation of Purpureocillium lavendulum are regulated by nitrogen source and histone H3K14 acetylation.</title>
        <authorList>
            <person name="Tang P."/>
            <person name="Han J."/>
            <person name="Zhang C."/>
            <person name="Tang P."/>
            <person name="Qi F."/>
            <person name="Zhang K."/>
            <person name="Liang L."/>
        </authorList>
    </citation>
    <scope>NUCLEOTIDE SEQUENCE</scope>
    <source>
        <strain evidence="9">YMF1.00683</strain>
    </source>
</reference>
<dbReference type="EMBL" id="JAQHRD010000010">
    <property type="protein sequence ID" value="KAJ6437822.1"/>
    <property type="molecule type" value="Genomic_DNA"/>
</dbReference>
<feature type="transmembrane region" description="Helical" evidence="7">
    <location>
        <begin position="185"/>
        <end position="207"/>
    </location>
</feature>
<dbReference type="Proteomes" id="UP001163105">
    <property type="component" value="Unassembled WGS sequence"/>
</dbReference>
<name>A0AB34FH35_9HYPO</name>
<feature type="transmembrane region" description="Helical" evidence="7">
    <location>
        <begin position="138"/>
        <end position="165"/>
    </location>
</feature>
<dbReference type="InterPro" id="IPR052337">
    <property type="entry name" value="SAT4-like"/>
</dbReference>
<evidence type="ECO:0000256" key="2">
    <source>
        <dbReference type="ARBA" id="ARBA00022692"/>
    </source>
</evidence>
<dbReference type="PANTHER" id="PTHR33048:SF47">
    <property type="entry name" value="INTEGRAL MEMBRANE PROTEIN-RELATED"/>
    <property type="match status" value="1"/>
</dbReference>
<protein>
    <submittedName>
        <fullName evidence="9">SAM binding domain-containing protein containing protein</fullName>
    </submittedName>
</protein>
<evidence type="ECO:0000256" key="1">
    <source>
        <dbReference type="ARBA" id="ARBA00004141"/>
    </source>
</evidence>
<dbReference type="InterPro" id="IPR049326">
    <property type="entry name" value="Rhodopsin_dom_fungi"/>
</dbReference>
<keyword evidence="2 7" id="KW-0812">Transmembrane</keyword>
<feature type="region of interest" description="Disordered" evidence="6">
    <location>
        <begin position="322"/>
        <end position="350"/>
    </location>
</feature>
<evidence type="ECO:0000256" key="3">
    <source>
        <dbReference type="ARBA" id="ARBA00022989"/>
    </source>
</evidence>
<evidence type="ECO:0000256" key="5">
    <source>
        <dbReference type="ARBA" id="ARBA00038359"/>
    </source>
</evidence>
<proteinExistence type="inferred from homology"/>
<keyword evidence="10" id="KW-1185">Reference proteome</keyword>
<keyword evidence="4 7" id="KW-0472">Membrane</keyword>
<feature type="domain" description="Rhodopsin" evidence="8">
    <location>
        <begin position="35"/>
        <end position="281"/>
    </location>
</feature>
<feature type="transmembrane region" description="Helical" evidence="7">
    <location>
        <begin position="17"/>
        <end position="40"/>
    </location>
</feature>
<feature type="compositionally biased region" description="Basic and acidic residues" evidence="6">
    <location>
        <begin position="340"/>
        <end position="349"/>
    </location>
</feature>
<evidence type="ECO:0000313" key="10">
    <source>
        <dbReference type="Proteomes" id="UP001163105"/>
    </source>
</evidence>
<organism evidence="9 10">
    <name type="scientific">Purpureocillium lavendulum</name>
    <dbReference type="NCBI Taxonomy" id="1247861"/>
    <lineage>
        <taxon>Eukaryota</taxon>
        <taxon>Fungi</taxon>
        <taxon>Dikarya</taxon>
        <taxon>Ascomycota</taxon>
        <taxon>Pezizomycotina</taxon>
        <taxon>Sordariomycetes</taxon>
        <taxon>Hypocreomycetidae</taxon>
        <taxon>Hypocreales</taxon>
        <taxon>Ophiocordycipitaceae</taxon>
        <taxon>Purpureocillium</taxon>
    </lineage>
</organism>
<comment type="subcellular location">
    <subcellularLocation>
        <location evidence="1">Membrane</location>
        <topology evidence="1">Multi-pass membrane protein</topology>
    </subcellularLocation>
</comment>
<dbReference type="Pfam" id="PF20684">
    <property type="entry name" value="Fung_rhodopsin"/>
    <property type="match status" value="1"/>
</dbReference>
<comment type="caution">
    <text evidence="9">The sequence shown here is derived from an EMBL/GenBank/DDBJ whole genome shotgun (WGS) entry which is preliminary data.</text>
</comment>
<gene>
    <name evidence="9" type="ORF">O9K51_09650</name>
</gene>